<evidence type="ECO:0000313" key="1">
    <source>
        <dbReference type="EMBL" id="GGZ29184.1"/>
    </source>
</evidence>
<keyword evidence="2" id="KW-1185">Reference proteome</keyword>
<gene>
    <name evidence="1" type="ORF">GCM10007049_22950</name>
</gene>
<reference evidence="1" key="1">
    <citation type="journal article" date="2014" name="Int. J. Syst. Evol. Microbiol.">
        <title>Complete genome sequence of Corynebacterium casei LMG S-19264T (=DSM 44701T), isolated from a smear-ripened cheese.</title>
        <authorList>
            <consortium name="US DOE Joint Genome Institute (JGI-PGF)"/>
            <person name="Walter F."/>
            <person name="Albersmeier A."/>
            <person name="Kalinowski J."/>
            <person name="Ruckert C."/>
        </authorList>
    </citation>
    <scope>NUCLEOTIDE SEQUENCE</scope>
    <source>
        <strain evidence="1">KCTC 12368</strain>
    </source>
</reference>
<proteinExistence type="predicted"/>
<reference evidence="1" key="2">
    <citation type="submission" date="2020-09" db="EMBL/GenBank/DDBJ databases">
        <authorList>
            <person name="Sun Q."/>
            <person name="Kim S."/>
        </authorList>
    </citation>
    <scope>NUCLEOTIDE SEQUENCE</scope>
    <source>
        <strain evidence="1">KCTC 12368</strain>
    </source>
</reference>
<sequence length="227" mass="25494">MGKINGLILFALLVLGGFSCTSSKIVKDQYCTVCLTPQDTIVLDINFKQFDFGENDQLNDAFADILIKEGFTNVFRWYELEYELLSNNIKQVKTEEEIKSVYEKLGIKYIVTAGLSRFIDRENYSFQSVEDKYSPHPKGHSPVGDEATLTLSMLETKTNSVCSQITVISKSDTYSKDDKDGNEGLINLASAWNSLFAGTKRGAKYITADCQCPKGKYIRSRRVLGKD</sequence>
<dbReference type="PROSITE" id="PS51257">
    <property type="entry name" value="PROKAR_LIPOPROTEIN"/>
    <property type="match status" value="1"/>
</dbReference>
<dbReference type="Proteomes" id="UP000619457">
    <property type="component" value="Unassembled WGS sequence"/>
</dbReference>
<comment type="caution">
    <text evidence="1">The sequence shown here is derived from an EMBL/GenBank/DDBJ whole genome shotgun (WGS) entry which is preliminary data.</text>
</comment>
<dbReference type="AlphaFoldDB" id="A0A918UQZ7"/>
<protein>
    <submittedName>
        <fullName evidence="1">Uncharacterized protein</fullName>
    </submittedName>
</protein>
<organism evidence="1 2">
    <name type="scientific">Echinicola pacifica</name>
    <dbReference type="NCBI Taxonomy" id="346377"/>
    <lineage>
        <taxon>Bacteria</taxon>
        <taxon>Pseudomonadati</taxon>
        <taxon>Bacteroidota</taxon>
        <taxon>Cytophagia</taxon>
        <taxon>Cytophagales</taxon>
        <taxon>Cyclobacteriaceae</taxon>
        <taxon>Echinicola</taxon>
    </lineage>
</organism>
<evidence type="ECO:0000313" key="2">
    <source>
        <dbReference type="Proteomes" id="UP000619457"/>
    </source>
</evidence>
<dbReference type="EMBL" id="BMWX01000003">
    <property type="protein sequence ID" value="GGZ29184.1"/>
    <property type="molecule type" value="Genomic_DNA"/>
</dbReference>
<name>A0A918UQZ7_9BACT</name>
<accession>A0A918UQZ7</accession>